<evidence type="ECO:0000313" key="2">
    <source>
        <dbReference type="Proteomes" id="UP000594464"/>
    </source>
</evidence>
<dbReference type="KEGG" id="nva:G3M78_05845"/>
<protein>
    <submittedName>
        <fullName evidence="1">Uncharacterized protein</fullName>
    </submittedName>
</protein>
<accession>A0A7T0C1Q4</accession>
<gene>
    <name evidence="1" type="ORF">G3M78_05845</name>
</gene>
<reference evidence="2" key="1">
    <citation type="submission" date="2020-02" db="EMBL/GenBank/DDBJ databases">
        <title>Genomic and physiological characterization of two novel Nitrospinaceae genera.</title>
        <authorList>
            <person name="Mueller A.J."/>
            <person name="Jung M.-Y."/>
            <person name="Strachan C.R."/>
            <person name="Herbold C.W."/>
            <person name="Kirkegaard R.H."/>
            <person name="Daims H."/>
        </authorList>
    </citation>
    <scope>NUCLEOTIDE SEQUENCE [LARGE SCALE GENOMIC DNA]</scope>
</reference>
<proteinExistence type="predicted"/>
<dbReference type="AlphaFoldDB" id="A0A7T0C1Q4"/>
<dbReference type="Proteomes" id="UP000594464">
    <property type="component" value="Chromosome"/>
</dbReference>
<name>A0A7T0C1Q4_9BACT</name>
<sequence length="251" mass="28106">MTEPLSREIDCQLCSESYAPVIEPAEDELFYRLYCSSCAYWISIASSNPVKVAMKEVLGLRGEALALAIQTCLAPCHCGAPFSHDAGGRCPVCIEKIEQESKYTKESTDFRCPWNLDELRKFEGKILEYLLNKMAGKEETLGELIERFESGGMTSEEYMEAIESLQFRESRQVCVVQTWAMILGPDIAFRAAEEHELVERYGTRVLVSIAKGLEISHGKSVLSTLSLEQHNFDGPAQKEIATFIRRIGGGF</sequence>
<dbReference type="EMBL" id="CP048620">
    <property type="protein sequence ID" value="QPJ64932.1"/>
    <property type="molecule type" value="Genomic_DNA"/>
</dbReference>
<organism evidence="1 2">
    <name type="scientific">Candidatus Nitrohelix vancouverensis</name>
    <dbReference type="NCBI Taxonomy" id="2705534"/>
    <lineage>
        <taxon>Bacteria</taxon>
        <taxon>Pseudomonadati</taxon>
        <taxon>Nitrospinota/Tectimicrobiota group</taxon>
        <taxon>Nitrospinota</taxon>
        <taxon>Nitrospinia</taxon>
        <taxon>Nitrospinales</taxon>
        <taxon>Nitrospinaceae</taxon>
        <taxon>Candidatus Nitrohelix</taxon>
    </lineage>
</organism>
<evidence type="ECO:0000313" key="1">
    <source>
        <dbReference type="EMBL" id="QPJ64932.1"/>
    </source>
</evidence>